<proteinExistence type="predicted"/>
<evidence type="ECO:0000313" key="2">
    <source>
        <dbReference type="Proteomes" id="UP000297595"/>
    </source>
</evidence>
<gene>
    <name evidence="1" type="ORF">EYR41_002646</name>
</gene>
<accession>A0A7C8P774</accession>
<dbReference type="AlphaFoldDB" id="A0A7C8P774"/>
<comment type="caution">
    <text evidence="1">The sequence shown here is derived from an EMBL/GenBank/DDBJ whole genome shotgun (WGS) entry which is preliminary data.</text>
</comment>
<organism evidence="1 2">
    <name type="scientific">Orbilia oligospora</name>
    <name type="common">Nematode-trapping fungus</name>
    <name type="synonym">Arthrobotrys oligospora</name>
    <dbReference type="NCBI Taxonomy" id="2813651"/>
    <lineage>
        <taxon>Eukaryota</taxon>
        <taxon>Fungi</taxon>
        <taxon>Dikarya</taxon>
        <taxon>Ascomycota</taxon>
        <taxon>Pezizomycotina</taxon>
        <taxon>Orbiliomycetes</taxon>
        <taxon>Orbiliales</taxon>
        <taxon>Orbiliaceae</taxon>
        <taxon>Orbilia</taxon>
    </lineage>
</organism>
<dbReference type="EMBL" id="SOZJ01000002">
    <property type="protein sequence ID" value="TGJ70611.1"/>
    <property type="molecule type" value="Genomic_DNA"/>
</dbReference>
<sequence>MRSESVEGGTWLVYILHMHSRRGRTIPQNSLSFAGISFFFRCGRTPKIALSLRYATANPPAWLGVQSASIVSVNGSMHGHTDHKFAGWDCSQLRTLARLTPPQAGL</sequence>
<name>A0A7C8P774_ORBOL</name>
<reference evidence="1 2" key="1">
    <citation type="submission" date="2019-03" db="EMBL/GenBank/DDBJ databases">
        <title>Nematode-trapping fungi genome.</title>
        <authorList>
            <person name="Vidal-Diez De Ulzurrun G."/>
        </authorList>
    </citation>
    <scope>NUCLEOTIDE SEQUENCE [LARGE SCALE GENOMIC DNA]</scope>
    <source>
        <strain evidence="1 2">TWF154</strain>
    </source>
</reference>
<dbReference type="Proteomes" id="UP000297595">
    <property type="component" value="Unassembled WGS sequence"/>
</dbReference>
<evidence type="ECO:0000313" key="1">
    <source>
        <dbReference type="EMBL" id="TGJ70611.1"/>
    </source>
</evidence>
<protein>
    <submittedName>
        <fullName evidence="1">Uncharacterized protein</fullName>
    </submittedName>
</protein>